<dbReference type="SMART" id="SM00388">
    <property type="entry name" value="HisKA"/>
    <property type="match status" value="1"/>
</dbReference>
<dbReference type="InterPro" id="IPR036097">
    <property type="entry name" value="HisK_dim/P_sf"/>
</dbReference>
<dbReference type="InterPro" id="IPR000700">
    <property type="entry name" value="PAS-assoc_C"/>
</dbReference>
<dbReference type="OrthoDB" id="9812358at2"/>
<dbReference type="InterPro" id="IPR013767">
    <property type="entry name" value="PAS_fold"/>
</dbReference>
<dbReference type="FunFam" id="3.30.450.20:FF:000060">
    <property type="entry name" value="Sensor protein FixL"/>
    <property type="match status" value="1"/>
</dbReference>
<evidence type="ECO:0000259" key="21">
    <source>
        <dbReference type="PROSITE" id="PS50110"/>
    </source>
</evidence>
<dbReference type="FunFam" id="2.10.70.100:FF:000001">
    <property type="entry name" value="Sensory transduction histidine kinase"/>
    <property type="match status" value="2"/>
</dbReference>
<feature type="domain" description="PAC" evidence="23">
    <location>
        <begin position="782"/>
        <end position="834"/>
    </location>
</feature>
<keyword evidence="4" id="KW-1003">Cell membrane</keyword>
<evidence type="ECO:0000256" key="4">
    <source>
        <dbReference type="ARBA" id="ARBA00022475"/>
    </source>
</evidence>
<sequence length="1602" mass="178344">MSSGKEIKGKQSLSSLGSELQDLQRRFVFSLPARATELCSEYSAVELTDWQPAKAEALHRHLHSLTGSAGTFGLQSLSIAAREVDNKLKAIIETAAPPEKEAWQAIGAGLVRIEQLVRSGLNSEAVNLLPPTSRLRAHGAPLVYLVEDDVEQAEHLSRTLSDQGYQVKLFNSLNGFRAACTQKALPDAVILDMIFPEGDSAGVTLLEELKTELECFPPVVFVSVRDDLDARLAAFRAGASRYLLKPIAAPALIDLLDSLTGRMPPDPYRILLVDDDPLLLEAGASVLRGAGMIVHALSNPRDTLDVLSTFNPDVLVLDVYMPDVSGPELAAVVREQEDHLSLPILFLSAETDMEEQLRALNLGGDDFLVKPVRPEYLVSSVTARARRARQNTEIQSRLRTTLYEREREHLTLDYHALVSVTNTKGDIIEVNDRFCQVSGYSRDELLGQNHRIVKSGEHPPTFYRDIWRTIVQGDVWQGEVCNRRKDGSLYWVSTTITPFLDSSGRPYQYVSIRTDITEVKVREAAQRQENAAREVIGNAADNLLSADSDNLDDVIERVLGQAGKHLGADHAYLFLLSDDGQSMSNSHEWCAPGISAQKEELQNLPRTFAPWWWEQVLEEHPVLVNDMAALPPEAAVERKMFESLNIRALCGFPIRRGGYRPLGFLGFDQVGSARDWNKTATGLFSLLAGFIGSALERAKSNNNAQTSKERLRRGQMFANIGTWEWNIVTGELFWTERIAPLFGYPEGDLETSYDNFLAAIHPDDRQAVTDAVNACINSDVPYHIEHRVVWPDGTICWLAERGAVVRDSEGKALSMLGVVQDISDRKHAELELSRRQKALEEAQSLASLGNWSAEIESGHLTWSDEIYRIFGYEPGEIEPNVEAFHDAVHPEDRSRVRESERLSQTTGRHDLIHRIVRPDGDIRHVHELARAEVDDEGKLIRLAGTVQDITERIVAENRLRETEQRFAFAVEGAGDGVWDWNVLSGEMALSGNYEPMLGFEYGDLEPTIDTWIGEVHPDDLGTVQQHLHDYMAGRADQYSVELRLRCKNGQYKWVLCRGTVVERDDRGEPIRLIGIHSDIDDRKASEQTLELFKHVVDSVVDGVLVIDTEGSIQLASPAVSRIFGYSQQDLKGKSVSLLMPEPMRSEQDSYIQHYLNSAEAKILNRQVEVSGQRYDGSEFPMEVAVSEIFVGQSRYFVGLMRDITDRKRSQSELIAAREEADRANRAKSDFLSSMSHELRTPMNAILGFGQLMEYDGDLPEEHQDSVKEILKAGEHLLTLINEVLDLAKIESGNIDLSLEPVELVSVIEECLSLVASLSKKRHIEIDSEGVRSFTVRADRTRLKQVLLNLLSNAIKYNKENGRVSVETVSEGDNRLHLRVIDTGPGIPEPRLEELFQPFNRLGAETSEVEGTGIGLTITQRIMEMMGGSVAVNSEIGVGSTFWLDLPLERDTDSTAEGVIDSMGLEAWNTNAGEQQTRTILYVEDNPANLKLVSQILARVPHLRLLTAHTGALGLELAQTRKPDLILLDINLPGMDGYQVLEALKANENLQATPIVAITANAMPRDVGRGKAAGFTDYLTKPLNIRQFLDKINPLLESTKGTT</sequence>
<keyword evidence="15" id="KW-0472">Membrane</keyword>
<dbReference type="SUPFAM" id="SSF52172">
    <property type="entry name" value="CheY-like"/>
    <property type="match status" value="3"/>
</dbReference>
<dbReference type="GO" id="GO:0005524">
    <property type="term" value="F:ATP binding"/>
    <property type="evidence" value="ECO:0007669"/>
    <property type="project" value="UniProtKB-KW"/>
</dbReference>
<keyword evidence="12" id="KW-0067">ATP-binding</keyword>
<evidence type="ECO:0000256" key="1">
    <source>
        <dbReference type="ARBA" id="ARBA00000085"/>
    </source>
</evidence>
<dbReference type="Gene3D" id="3.30.450.40">
    <property type="match status" value="1"/>
</dbReference>
<keyword evidence="7" id="KW-0808">Transferase</keyword>
<keyword evidence="26" id="KW-1185">Reference proteome</keyword>
<dbReference type="Gene3D" id="3.30.450.20">
    <property type="entry name" value="PAS domain"/>
    <property type="match status" value="5"/>
</dbReference>
<evidence type="ECO:0000256" key="8">
    <source>
        <dbReference type="ARBA" id="ARBA00022692"/>
    </source>
</evidence>
<dbReference type="GO" id="GO:0000155">
    <property type="term" value="F:phosphorelay sensor kinase activity"/>
    <property type="evidence" value="ECO:0007669"/>
    <property type="project" value="InterPro"/>
</dbReference>
<feature type="domain" description="PAC" evidence="23">
    <location>
        <begin position="1038"/>
        <end position="1091"/>
    </location>
</feature>
<feature type="domain" description="Response regulatory" evidence="21">
    <location>
        <begin position="1478"/>
        <end position="1595"/>
    </location>
</feature>
<evidence type="ECO:0000256" key="15">
    <source>
        <dbReference type="ARBA" id="ARBA00023136"/>
    </source>
</evidence>
<dbReference type="SUPFAM" id="SSF55781">
    <property type="entry name" value="GAF domain-like"/>
    <property type="match status" value="1"/>
</dbReference>
<feature type="domain" description="Response regulatory" evidence="21">
    <location>
        <begin position="142"/>
        <end position="260"/>
    </location>
</feature>
<evidence type="ECO:0000256" key="11">
    <source>
        <dbReference type="ARBA" id="ARBA00022777"/>
    </source>
</evidence>
<dbReference type="PROSITE" id="PS50110">
    <property type="entry name" value="RESPONSE_REGULATORY"/>
    <property type="match status" value="3"/>
</dbReference>
<dbReference type="PROSITE" id="PS50113">
    <property type="entry name" value="PAC"/>
    <property type="match status" value="5"/>
</dbReference>
<dbReference type="InterPro" id="IPR011006">
    <property type="entry name" value="CheY-like_superfamily"/>
</dbReference>
<dbReference type="STRING" id="1874317.BKP64_05340"/>
<accession>A0A1D9GJA1</accession>
<dbReference type="Gene3D" id="1.20.120.160">
    <property type="entry name" value="HPT domain"/>
    <property type="match status" value="1"/>
</dbReference>
<dbReference type="SMART" id="SM00091">
    <property type="entry name" value="PAS"/>
    <property type="match status" value="5"/>
</dbReference>
<evidence type="ECO:0000256" key="2">
    <source>
        <dbReference type="ARBA" id="ARBA00004429"/>
    </source>
</evidence>
<proteinExistence type="predicted"/>
<dbReference type="SMART" id="SM00387">
    <property type="entry name" value="HATPase_c"/>
    <property type="match status" value="1"/>
</dbReference>
<comment type="function">
    <text evidence="16">Putative oxygen sensor; modulates the activity of FixJ, a transcriptional activator of nitrogen fixation fixK gene. FixL probably acts as a kinase that phosphorylates FixJ.</text>
</comment>
<dbReference type="Pfam" id="PF02518">
    <property type="entry name" value="HATPase_c"/>
    <property type="match status" value="1"/>
</dbReference>
<dbReference type="Gene3D" id="1.10.287.130">
    <property type="match status" value="1"/>
</dbReference>
<evidence type="ECO:0000256" key="16">
    <source>
        <dbReference type="ARBA" id="ARBA00059827"/>
    </source>
</evidence>
<dbReference type="SMART" id="SM00086">
    <property type="entry name" value="PAC"/>
    <property type="match status" value="5"/>
</dbReference>
<dbReference type="InterPro" id="IPR035965">
    <property type="entry name" value="PAS-like_dom_sf"/>
</dbReference>
<evidence type="ECO:0000256" key="18">
    <source>
        <dbReference type="PROSITE-ProRule" id="PRU00110"/>
    </source>
</evidence>
<dbReference type="Pfam" id="PF01590">
    <property type="entry name" value="GAF"/>
    <property type="match status" value="1"/>
</dbReference>
<evidence type="ECO:0000313" key="26">
    <source>
        <dbReference type="Proteomes" id="UP000177445"/>
    </source>
</evidence>
<feature type="domain" description="HPt" evidence="24">
    <location>
        <begin position="16"/>
        <end position="120"/>
    </location>
</feature>
<keyword evidence="10" id="KW-0547">Nucleotide-binding</keyword>
<evidence type="ECO:0000259" key="22">
    <source>
        <dbReference type="PROSITE" id="PS50112"/>
    </source>
</evidence>
<keyword evidence="8" id="KW-0812">Transmembrane</keyword>
<dbReference type="Gene3D" id="3.30.565.10">
    <property type="entry name" value="Histidine kinase-like ATPase, C-terminal domain"/>
    <property type="match status" value="1"/>
</dbReference>
<dbReference type="InterPro" id="IPR008207">
    <property type="entry name" value="Sig_transdc_His_kin_Hpt_dom"/>
</dbReference>
<dbReference type="InterPro" id="IPR001610">
    <property type="entry name" value="PAC"/>
</dbReference>
<dbReference type="FunFam" id="3.30.565.10:FF:000006">
    <property type="entry name" value="Sensor histidine kinase WalK"/>
    <property type="match status" value="1"/>
</dbReference>
<protein>
    <recommendedName>
        <fullName evidence="17">Sensor protein FixL</fullName>
        <ecNumber evidence="3">2.7.13.3</ecNumber>
    </recommendedName>
</protein>
<dbReference type="SMART" id="SM00065">
    <property type="entry name" value="GAF"/>
    <property type="match status" value="1"/>
</dbReference>
<dbReference type="InterPro" id="IPR003018">
    <property type="entry name" value="GAF"/>
</dbReference>
<dbReference type="SUPFAM" id="SSF47384">
    <property type="entry name" value="Homodimeric domain of signal transducing histidine kinase"/>
    <property type="match status" value="1"/>
</dbReference>
<evidence type="ECO:0000256" key="13">
    <source>
        <dbReference type="ARBA" id="ARBA00022989"/>
    </source>
</evidence>
<dbReference type="InterPro" id="IPR000014">
    <property type="entry name" value="PAS"/>
</dbReference>
<keyword evidence="6 19" id="KW-0597">Phosphoprotein</keyword>
<dbReference type="InterPro" id="IPR003661">
    <property type="entry name" value="HisK_dim/P_dom"/>
</dbReference>
<evidence type="ECO:0000256" key="3">
    <source>
        <dbReference type="ARBA" id="ARBA00012438"/>
    </source>
</evidence>
<dbReference type="KEGG" id="msq:BKP64_05340"/>
<dbReference type="InterPro" id="IPR003594">
    <property type="entry name" value="HATPase_dom"/>
</dbReference>
<evidence type="ECO:0000256" key="9">
    <source>
        <dbReference type="ARBA" id="ARBA00022737"/>
    </source>
</evidence>
<dbReference type="InterPro" id="IPR036641">
    <property type="entry name" value="HPT_dom_sf"/>
</dbReference>
<feature type="modified residue" description="4-aspartylphosphate" evidence="19">
    <location>
        <position position="318"/>
    </location>
</feature>
<dbReference type="InterPro" id="IPR036890">
    <property type="entry name" value="HATPase_C_sf"/>
</dbReference>
<keyword evidence="13" id="KW-1133">Transmembrane helix</keyword>
<feature type="domain" description="PAC" evidence="23">
    <location>
        <begin position="909"/>
        <end position="961"/>
    </location>
</feature>
<evidence type="ECO:0000256" key="5">
    <source>
        <dbReference type="ARBA" id="ARBA00022519"/>
    </source>
</evidence>
<evidence type="ECO:0000256" key="10">
    <source>
        <dbReference type="ARBA" id="ARBA00022741"/>
    </source>
</evidence>
<keyword evidence="14" id="KW-0902">Two-component regulatory system</keyword>
<dbReference type="GO" id="GO:0006355">
    <property type="term" value="P:regulation of DNA-templated transcription"/>
    <property type="evidence" value="ECO:0007669"/>
    <property type="project" value="InterPro"/>
</dbReference>
<comment type="catalytic activity">
    <reaction evidence="1">
        <text>ATP + protein L-histidine = ADP + protein N-phospho-L-histidine.</text>
        <dbReference type="EC" id="2.7.13.3"/>
    </reaction>
</comment>
<feature type="modified residue" description="Phosphohistidine" evidence="18">
    <location>
        <position position="63"/>
    </location>
</feature>
<keyword evidence="11" id="KW-0418">Kinase</keyword>
<dbReference type="PRINTS" id="PR00344">
    <property type="entry name" value="BCTRLSENSOR"/>
</dbReference>
<dbReference type="InterPro" id="IPR004358">
    <property type="entry name" value="Sig_transdc_His_kin-like_C"/>
</dbReference>
<evidence type="ECO:0000256" key="7">
    <source>
        <dbReference type="ARBA" id="ARBA00022679"/>
    </source>
</evidence>
<dbReference type="PROSITE" id="PS50894">
    <property type="entry name" value="HPT"/>
    <property type="match status" value="1"/>
</dbReference>
<dbReference type="CDD" id="cd00130">
    <property type="entry name" value="PAS"/>
    <property type="match status" value="5"/>
</dbReference>
<dbReference type="InterPro" id="IPR029016">
    <property type="entry name" value="GAF-like_dom_sf"/>
</dbReference>
<dbReference type="InterPro" id="IPR052162">
    <property type="entry name" value="Sensor_kinase/Photoreceptor"/>
</dbReference>
<dbReference type="SUPFAM" id="SSF55874">
    <property type="entry name" value="ATPase domain of HSP90 chaperone/DNA topoisomerase II/histidine kinase"/>
    <property type="match status" value="1"/>
</dbReference>
<dbReference type="CDD" id="cd16922">
    <property type="entry name" value="HATPase_EvgS-ArcB-TorS-like"/>
    <property type="match status" value="1"/>
</dbReference>
<comment type="subcellular location">
    <subcellularLocation>
        <location evidence="2">Cell inner membrane</location>
        <topology evidence="2">Multi-pass membrane protein</topology>
    </subcellularLocation>
</comment>
<evidence type="ECO:0000259" key="20">
    <source>
        <dbReference type="PROSITE" id="PS50109"/>
    </source>
</evidence>
<dbReference type="InterPro" id="IPR013655">
    <property type="entry name" value="PAS_fold_3"/>
</dbReference>
<evidence type="ECO:0000259" key="23">
    <source>
        <dbReference type="PROSITE" id="PS50113"/>
    </source>
</evidence>
<evidence type="ECO:0000256" key="14">
    <source>
        <dbReference type="ARBA" id="ARBA00023012"/>
    </source>
</evidence>
<dbReference type="PROSITE" id="PS50112">
    <property type="entry name" value="PAS"/>
    <property type="match status" value="4"/>
</dbReference>
<dbReference type="PROSITE" id="PS50109">
    <property type="entry name" value="HIS_KIN"/>
    <property type="match status" value="1"/>
</dbReference>
<feature type="domain" description="PAS" evidence="22">
    <location>
        <begin position="418"/>
        <end position="449"/>
    </location>
</feature>
<evidence type="ECO:0000256" key="12">
    <source>
        <dbReference type="ARBA" id="ARBA00022840"/>
    </source>
</evidence>
<dbReference type="InterPro" id="IPR005467">
    <property type="entry name" value="His_kinase_dom"/>
</dbReference>
<feature type="domain" description="PAS" evidence="22">
    <location>
        <begin position="862"/>
        <end position="909"/>
    </location>
</feature>
<name>A0A1D9GJA1_9GAMM</name>
<evidence type="ECO:0000313" key="25">
    <source>
        <dbReference type="EMBL" id="AOY87641.1"/>
    </source>
</evidence>
<dbReference type="Gene3D" id="3.40.50.2300">
    <property type="match status" value="3"/>
</dbReference>
<dbReference type="PANTHER" id="PTHR43304">
    <property type="entry name" value="PHYTOCHROME-LIKE PROTEIN CPH1"/>
    <property type="match status" value="1"/>
</dbReference>
<dbReference type="EMBL" id="CP017715">
    <property type="protein sequence ID" value="AOY87641.1"/>
    <property type="molecule type" value="Genomic_DNA"/>
</dbReference>
<dbReference type="CDD" id="cd00082">
    <property type="entry name" value="HisKA"/>
    <property type="match status" value="1"/>
</dbReference>
<evidence type="ECO:0000256" key="17">
    <source>
        <dbReference type="ARBA" id="ARBA00070616"/>
    </source>
</evidence>
<organism evidence="25 26">
    <name type="scientific">Marinobacter salinus</name>
    <dbReference type="NCBI Taxonomy" id="1874317"/>
    <lineage>
        <taxon>Bacteria</taxon>
        <taxon>Pseudomonadati</taxon>
        <taxon>Pseudomonadota</taxon>
        <taxon>Gammaproteobacteria</taxon>
        <taxon>Pseudomonadales</taxon>
        <taxon>Marinobacteraceae</taxon>
        <taxon>Marinobacter</taxon>
    </lineage>
</organism>
<dbReference type="Gene3D" id="2.10.70.100">
    <property type="match status" value="2"/>
</dbReference>
<dbReference type="Pfam" id="PF00072">
    <property type="entry name" value="Response_reg"/>
    <property type="match status" value="3"/>
</dbReference>
<dbReference type="NCBIfam" id="TIGR00229">
    <property type="entry name" value="sensory_box"/>
    <property type="match status" value="5"/>
</dbReference>
<feature type="domain" description="Histidine kinase" evidence="20">
    <location>
        <begin position="1233"/>
        <end position="1449"/>
    </location>
</feature>
<dbReference type="EC" id="2.7.13.3" evidence="3"/>
<feature type="modified residue" description="4-aspartylphosphate" evidence="19">
    <location>
        <position position="192"/>
    </location>
</feature>
<keyword evidence="9" id="KW-0677">Repeat</keyword>
<dbReference type="GO" id="GO:0005886">
    <property type="term" value="C:plasma membrane"/>
    <property type="evidence" value="ECO:0007669"/>
    <property type="project" value="UniProtKB-SubCell"/>
</dbReference>
<feature type="domain" description="PAS" evidence="22">
    <location>
        <begin position="732"/>
        <end position="779"/>
    </location>
</feature>
<gene>
    <name evidence="25" type="ORF">BKP64_05340</name>
</gene>
<dbReference type="SUPFAM" id="SSF55785">
    <property type="entry name" value="PYP-like sensor domain (PAS domain)"/>
    <property type="match status" value="5"/>
</dbReference>
<dbReference type="Pfam" id="PF00512">
    <property type="entry name" value="HisKA"/>
    <property type="match status" value="1"/>
</dbReference>
<feature type="modified residue" description="4-aspartylphosphate" evidence="19">
    <location>
        <position position="1528"/>
    </location>
</feature>
<dbReference type="Pfam" id="PF00989">
    <property type="entry name" value="PAS"/>
    <property type="match status" value="1"/>
</dbReference>
<dbReference type="Pfam" id="PF08447">
    <property type="entry name" value="PAS_3"/>
    <property type="match status" value="3"/>
</dbReference>
<feature type="domain" description="PAC" evidence="23">
    <location>
        <begin position="476"/>
        <end position="528"/>
    </location>
</feature>
<dbReference type="SUPFAM" id="SSF47226">
    <property type="entry name" value="Histidine-containing phosphotransfer domain, HPT domain"/>
    <property type="match status" value="1"/>
</dbReference>
<reference evidence="25 26" key="1">
    <citation type="submission" date="2016-10" db="EMBL/GenBank/DDBJ databases">
        <title>Marinobacter salinus sp. nov., a moderately halophilic bacterium isolated from a tidal flat environment.</title>
        <authorList>
            <person name="Park S.-J."/>
        </authorList>
    </citation>
    <scope>NUCLEOTIDE SEQUENCE [LARGE SCALE GENOMIC DNA]</scope>
    <source>
        <strain evidence="25 26">Hb8</strain>
    </source>
</reference>
<evidence type="ECO:0000259" key="24">
    <source>
        <dbReference type="PROSITE" id="PS50894"/>
    </source>
</evidence>
<keyword evidence="5" id="KW-0997">Cell inner membrane</keyword>
<feature type="domain" description="PAC" evidence="23">
    <location>
        <begin position="1165"/>
        <end position="1215"/>
    </location>
</feature>
<dbReference type="InterPro" id="IPR001789">
    <property type="entry name" value="Sig_transdc_resp-reg_receiver"/>
</dbReference>
<feature type="domain" description="PAS" evidence="22">
    <location>
        <begin position="1088"/>
        <end position="1158"/>
    </location>
</feature>
<evidence type="ECO:0000256" key="6">
    <source>
        <dbReference type="ARBA" id="ARBA00022553"/>
    </source>
</evidence>
<dbReference type="Pfam" id="PF13426">
    <property type="entry name" value="PAS_9"/>
    <property type="match status" value="1"/>
</dbReference>
<dbReference type="Proteomes" id="UP000177445">
    <property type="component" value="Chromosome"/>
</dbReference>
<dbReference type="CDD" id="cd00156">
    <property type="entry name" value="REC"/>
    <property type="match status" value="2"/>
</dbReference>
<feature type="domain" description="Response regulatory" evidence="21">
    <location>
        <begin position="269"/>
        <end position="385"/>
    </location>
</feature>
<evidence type="ECO:0000256" key="19">
    <source>
        <dbReference type="PROSITE-ProRule" id="PRU00169"/>
    </source>
</evidence>
<dbReference type="PANTHER" id="PTHR43304:SF1">
    <property type="entry name" value="PAC DOMAIN-CONTAINING PROTEIN"/>
    <property type="match status" value="1"/>
</dbReference>
<dbReference type="SMART" id="SM00448">
    <property type="entry name" value="REC"/>
    <property type="match status" value="3"/>
</dbReference>